<dbReference type="InterPro" id="IPR006162">
    <property type="entry name" value="Ppantetheine_attach_site"/>
</dbReference>
<dbReference type="GO" id="GO:0008610">
    <property type="term" value="P:lipid biosynthetic process"/>
    <property type="evidence" value="ECO:0007669"/>
    <property type="project" value="UniProtKB-ARBA"/>
</dbReference>
<keyword evidence="6" id="KW-0597">Phosphoprotein</keyword>
<dbReference type="Gene3D" id="3.40.50.12780">
    <property type="entry name" value="N-terminal domain of ligase-like"/>
    <property type="match status" value="1"/>
</dbReference>
<dbReference type="InterPro" id="IPR044894">
    <property type="entry name" value="TubC_N_sf"/>
</dbReference>
<dbReference type="Gene3D" id="1.10.10.1830">
    <property type="entry name" value="Non-ribosomal peptide synthase, adenylation domain"/>
    <property type="match status" value="1"/>
</dbReference>
<comment type="cofactor">
    <cofactor evidence="1">
        <name>pantetheine 4'-phosphate</name>
        <dbReference type="ChEBI" id="CHEBI:47942"/>
    </cofactor>
</comment>
<dbReference type="NCBIfam" id="TIGR01733">
    <property type="entry name" value="AA-adenyl-dom"/>
    <property type="match status" value="1"/>
</dbReference>
<evidence type="ECO:0000256" key="4">
    <source>
        <dbReference type="ARBA" id="ARBA00016743"/>
    </source>
</evidence>
<dbReference type="Gene3D" id="3.40.50.1820">
    <property type="entry name" value="alpha/beta hydrolase"/>
    <property type="match status" value="1"/>
</dbReference>
<dbReference type="InterPro" id="IPR041464">
    <property type="entry name" value="TubC_N"/>
</dbReference>
<dbReference type="SUPFAM" id="SSF47336">
    <property type="entry name" value="ACP-like"/>
    <property type="match status" value="1"/>
</dbReference>
<dbReference type="InterPro" id="IPR020845">
    <property type="entry name" value="AMP-binding_CS"/>
</dbReference>
<sequence length="1844" mass="204165">MDVTALINDLESRGIALWVNGDRLNYRSPKGSLREEDLAALRSNKEKVLAWLREREAVPHDEQARFAPFPMTDIQRAYATGQNEGYDLGGTGCHSYAEIRTERLDRSRLEQAWHELIQRHDMLSAVVVPPDSLQVVKSRSLPVLQAVDLAGHNPDVPDAEYLRHRAKLENRSYPLGTWPLHEFQLLQFDECSILQFSVDMIIADFVSVRVMVEELLTLYAGNVLPELEDTTFRDIITSRNHHSQSAAGFAARTNAKKYWSEIIPSLSGKPLLPTLTSADRTSEMPVRFTRRTWRCSPAAWSKLTDAASTHGVTPSATLLTAYADVLRRWSSTSDFCVNVTSMNRDSAIAGINRIIGDFTEMTLHACHPHTGTFSERVHATQEQLSEELSHAAYSGVDVLRDIARTTGQPAVIPVVFTSALGADTPHNNGPAYNLVSGVSRTPQVWIDCQAFQDGGSCNVNWDVREDVFEPALIDDMWESFTDLLDRLVDDGSAWQETDSVHLPDKTIAIRNRIHKTHVQQTTRCLHDGFWDNVQQHPHQPALVCGGKTYSYQHLAGYVGALQHELSDVGPGDYIAIVLGNGVWQIAAAVAVVSTGAAYVPIDHEQPAIRQRSMIEACRPANVITNSHFSEENTDISNINVDTLSPIQYSGTIASPVSPTETAYIIFTSGSTGIPKGVVVTHSAAMNTIDSVNNLLGRNKRRTVLGVSKLSFDLSVYDIFGTFASGGTLVLPLDEESRNPSKWIDFLVDNNVDTWNSVPALFQMLVREVEVTRHPNILSLDLVMLSGDRIPGTLPAHAAPHFPNAELISLGGATEGGIWSIFHPMTCHTNETSIPYGTALPNQGMWVLDEACNECPDWVRGQIHISGESLATGYLNDPTSTAEKFFFSEKHGTRMYDTGDIGSYRPDGVIEFHGRRDNQLKINGYRVETGEIEGVLESNDFVERAIVLTQETSDPIKLHAFVTDAQSDKDELKDAGQIRNSELRTMLEQRWTPADTSLDTGIFATWMRLGNEAAMAALLAAFQQAGVFLVAGKYHTLTEITAAIHPSEEYRELITRWLNILTGEGLATKDDEGWTVSQQTLDFFVFGEAWDQFGNMEAEINNSKELFNYQRHAAEALLSQLRGEISPTEVFFPEGDTHNARTIYGENRISKAMNAAAAEAVIGIAEHHADHPVRILEVGAGIGATTEKIVSRLPENVIEYRFTDISTFFLHKAQKMFAHCGAMTYGLFDMNSDCTSQDVEFGGYDIILCANVLHNSVNIEESFTRLKQLRRPGGVIVIVEPITELYAALISVSIKMNLVDFTDHRAESHKVFIEDAQWDQVFRDTQMHRIAEYPNTSDPLRECGQRLIIVGADDDDVPTLNSEDILGYLRAHLPGYMVPASVNVLPELPLTSNGKVDRKALAQLCLEPVGSPNNRIDPPRNETEEQIATIWRDVLDTTEVGRNDDFYALGGDSLLMAETVTRLRQEIPGLQQHTWDALMRGVLKVPTIAGISALAQAAGSSCQPEALKAVNSANHTSPELTALSTVASGSPTGSSNLHVYRLPKDATFCRVMIHAGTGRLKDYEFLMPELLQRQPEIAHVGFTAGDADRFLDYTTRTLIRDLAQSYAQELDELDMESYQLVGYCIGGMLALETAKALTELGRDVRQVTCISTHQCPHRVTNELLCELAYGCIFNADLSAMGANFDLKTLAAALEHTLDGINRNISDEELCTLEGPYADIGEFFQKMAVLSPRARRKLIYRSIREFDTDSESTRGMLDILYDVFRHSLLGTIDYVPDVYFGDVVVLQPTEGVTGFYPSLGGDIDWPATVLGNLQIHAVAGSHATCLLQENVPSLLPFFTEREQRNG</sequence>
<dbReference type="PANTHER" id="PTHR45527:SF10">
    <property type="entry name" value="PYOCHELIN SYNTHASE PCHF"/>
    <property type="match status" value="1"/>
</dbReference>
<dbReference type="UniPathway" id="UPA00011"/>
<dbReference type="Gene3D" id="3.30.300.30">
    <property type="match status" value="2"/>
</dbReference>
<dbReference type="Gene3D" id="1.10.1200.10">
    <property type="entry name" value="ACP-like"/>
    <property type="match status" value="1"/>
</dbReference>
<dbReference type="Pfam" id="PF00501">
    <property type="entry name" value="AMP-binding"/>
    <property type="match status" value="1"/>
</dbReference>
<organism evidence="10 11">
    <name type="scientific">Corynebacterium singulare</name>
    <dbReference type="NCBI Taxonomy" id="161899"/>
    <lineage>
        <taxon>Bacteria</taxon>
        <taxon>Bacillati</taxon>
        <taxon>Actinomycetota</taxon>
        <taxon>Actinomycetes</taxon>
        <taxon>Mycobacteriales</taxon>
        <taxon>Corynebacteriaceae</taxon>
        <taxon>Corynebacterium</taxon>
    </lineage>
</organism>
<dbReference type="Pfam" id="PF18563">
    <property type="entry name" value="TubC_N"/>
    <property type="match status" value="1"/>
</dbReference>
<dbReference type="HOGENOM" id="CLU_000022_2_15_11"/>
<comment type="pathway">
    <text evidence="2">Siderophore biosynthesis; mycobactin biosynthesis.</text>
</comment>
<evidence type="ECO:0000313" key="11">
    <source>
        <dbReference type="Proteomes" id="UP000031890"/>
    </source>
</evidence>
<dbReference type="STRING" id="161899.CSING_01210"/>
<dbReference type="GO" id="GO:0043041">
    <property type="term" value="P:amino acid activation for nonribosomal peptide biosynthetic process"/>
    <property type="evidence" value="ECO:0007669"/>
    <property type="project" value="TreeGrafter"/>
</dbReference>
<dbReference type="GO" id="GO:0016874">
    <property type="term" value="F:ligase activity"/>
    <property type="evidence" value="ECO:0007669"/>
    <property type="project" value="UniProtKB-KW"/>
</dbReference>
<dbReference type="InterPro" id="IPR001031">
    <property type="entry name" value="Thioesterase"/>
</dbReference>
<reference evidence="10 11" key="1">
    <citation type="journal article" date="2015" name="Genome Announc.">
        <title>Complete Genome Sequence and Annotation of Corynebacterium singulare DSM 44357, Isolated from a Human Semen Specimen.</title>
        <authorList>
            <person name="Merten M."/>
            <person name="Brinkrolf K."/>
            <person name="Albersmeier A."/>
            <person name="Kutter Y."/>
            <person name="Ruckert C."/>
            <person name="Tauch A."/>
        </authorList>
    </citation>
    <scope>NUCLEOTIDE SEQUENCE [LARGE SCALE GENOMIC DNA]</scope>
    <source>
        <strain evidence="10">IBS B52218</strain>
    </source>
</reference>
<dbReference type="SUPFAM" id="SSF52777">
    <property type="entry name" value="CoA-dependent acyltransferases"/>
    <property type="match status" value="2"/>
</dbReference>
<evidence type="ECO:0000259" key="9">
    <source>
        <dbReference type="PROSITE" id="PS50075"/>
    </source>
</evidence>
<keyword evidence="5" id="KW-0596">Phosphopantetheine</keyword>
<proteinExistence type="inferred from homology"/>
<dbReference type="Proteomes" id="UP000031890">
    <property type="component" value="Chromosome"/>
</dbReference>
<dbReference type="PROSITE" id="PS00455">
    <property type="entry name" value="AMP_BINDING"/>
    <property type="match status" value="1"/>
</dbReference>
<evidence type="ECO:0000256" key="2">
    <source>
        <dbReference type="ARBA" id="ARBA00005102"/>
    </source>
</evidence>
<gene>
    <name evidence="10" type="primary">irp2C</name>
    <name evidence="10" type="ORF">CSING_01210</name>
</gene>
<dbReference type="KEGG" id="csx:CSING_01210"/>
<dbReference type="InterPro" id="IPR057737">
    <property type="entry name" value="Condensation_MtbB-like"/>
</dbReference>
<dbReference type="Gene3D" id="3.30.559.30">
    <property type="entry name" value="Nonribosomal peptide synthetase, condensation domain"/>
    <property type="match status" value="1"/>
</dbReference>
<dbReference type="PROSITE" id="PS50075">
    <property type="entry name" value="CARRIER"/>
    <property type="match status" value="1"/>
</dbReference>
<dbReference type="InterPro" id="IPR036736">
    <property type="entry name" value="ACP-like_sf"/>
</dbReference>
<dbReference type="RefSeq" id="WP_042528969.1">
    <property type="nucleotide sequence ID" value="NZ_CP010827.1"/>
</dbReference>
<accession>A0A0B6EXV5</accession>
<dbReference type="SUPFAM" id="SSF53474">
    <property type="entry name" value="alpha/beta-Hydrolases"/>
    <property type="match status" value="1"/>
</dbReference>
<dbReference type="GO" id="GO:0009403">
    <property type="term" value="P:toxin biosynthetic process"/>
    <property type="evidence" value="ECO:0007669"/>
    <property type="project" value="UniProtKB-ARBA"/>
</dbReference>
<evidence type="ECO:0000256" key="6">
    <source>
        <dbReference type="ARBA" id="ARBA00022553"/>
    </source>
</evidence>
<name>A0A0B6EXV5_9CORY</name>
<dbReference type="InterPro" id="IPR042099">
    <property type="entry name" value="ANL_N_sf"/>
</dbReference>
<dbReference type="Pfam" id="PF00975">
    <property type="entry name" value="Thioesterase"/>
    <property type="match status" value="1"/>
</dbReference>
<dbReference type="PROSITE" id="PS00012">
    <property type="entry name" value="PHOSPHOPANTETHEINE"/>
    <property type="match status" value="1"/>
</dbReference>
<comment type="similarity">
    <text evidence="3">Belongs to the ATP-dependent AMP-binding enzyme family. MbtB subfamily.</text>
</comment>
<evidence type="ECO:0000256" key="7">
    <source>
        <dbReference type="ARBA" id="ARBA00022598"/>
    </source>
</evidence>
<keyword evidence="7" id="KW-0436">Ligase</keyword>
<feature type="domain" description="Carrier" evidence="9">
    <location>
        <begin position="1417"/>
        <end position="1498"/>
    </location>
</feature>
<dbReference type="InterPro" id="IPR009081">
    <property type="entry name" value="PP-bd_ACP"/>
</dbReference>
<evidence type="ECO:0000256" key="3">
    <source>
        <dbReference type="ARBA" id="ARBA00007380"/>
    </source>
</evidence>
<dbReference type="EMBL" id="CP010827">
    <property type="protein sequence ID" value="AJI77804.1"/>
    <property type="molecule type" value="Genomic_DNA"/>
</dbReference>
<dbReference type="SUPFAM" id="SSF53335">
    <property type="entry name" value="S-adenosyl-L-methionine-dependent methyltransferases"/>
    <property type="match status" value="1"/>
</dbReference>
<dbReference type="InterPro" id="IPR023213">
    <property type="entry name" value="CAT-like_dom_sf"/>
</dbReference>
<dbReference type="CDD" id="cd19535">
    <property type="entry name" value="Cyc_NRPS"/>
    <property type="match status" value="1"/>
</dbReference>
<dbReference type="InterPro" id="IPR000873">
    <property type="entry name" value="AMP-dep_synth/lig_dom"/>
</dbReference>
<dbReference type="GO" id="GO:0005737">
    <property type="term" value="C:cytoplasm"/>
    <property type="evidence" value="ECO:0007669"/>
    <property type="project" value="TreeGrafter"/>
</dbReference>
<dbReference type="Pfam" id="PF08242">
    <property type="entry name" value="Methyltransf_12"/>
    <property type="match status" value="1"/>
</dbReference>
<dbReference type="InterPro" id="IPR029063">
    <property type="entry name" value="SAM-dependent_MTases_sf"/>
</dbReference>
<dbReference type="Gene3D" id="3.30.559.10">
    <property type="entry name" value="Chloramphenicol acetyltransferase-like domain"/>
    <property type="match status" value="1"/>
</dbReference>
<dbReference type="InterPro" id="IPR001242">
    <property type="entry name" value="Condensation_dom"/>
</dbReference>
<dbReference type="InterPro" id="IPR010071">
    <property type="entry name" value="AA_adenyl_dom"/>
</dbReference>
<evidence type="ECO:0000256" key="5">
    <source>
        <dbReference type="ARBA" id="ARBA00022450"/>
    </source>
</evidence>
<dbReference type="InterPro" id="IPR045851">
    <property type="entry name" value="AMP-bd_C_sf"/>
</dbReference>
<evidence type="ECO:0000313" key="10">
    <source>
        <dbReference type="EMBL" id="AJI77804.1"/>
    </source>
</evidence>
<dbReference type="SUPFAM" id="SSF56801">
    <property type="entry name" value="Acetyl-CoA synthetase-like"/>
    <property type="match status" value="1"/>
</dbReference>
<evidence type="ECO:0000256" key="1">
    <source>
        <dbReference type="ARBA" id="ARBA00001957"/>
    </source>
</evidence>
<dbReference type="Pfam" id="PF00668">
    <property type="entry name" value="Condensation"/>
    <property type="match status" value="1"/>
</dbReference>
<dbReference type="Gene3D" id="3.40.50.150">
    <property type="entry name" value="Vaccinia Virus protein VP39"/>
    <property type="match status" value="1"/>
</dbReference>
<dbReference type="Pfam" id="PF00550">
    <property type="entry name" value="PP-binding"/>
    <property type="match status" value="1"/>
</dbReference>
<dbReference type="InterPro" id="IPR029058">
    <property type="entry name" value="AB_hydrolase_fold"/>
</dbReference>
<dbReference type="CDD" id="cd02440">
    <property type="entry name" value="AdoMet_MTases"/>
    <property type="match status" value="1"/>
</dbReference>
<dbReference type="PANTHER" id="PTHR45527">
    <property type="entry name" value="NONRIBOSOMAL PEPTIDE SYNTHETASE"/>
    <property type="match status" value="1"/>
</dbReference>
<protein>
    <recommendedName>
        <fullName evidence="4">Phenyloxazoline synthase MbtB</fullName>
    </recommendedName>
    <alternativeName>
        <fullName evidence="8">Mycobactin synthetase protein B</fullName>
    </alternativeName>
</protein>
<dbReference type="OrthoDB" id="2472181at2"/>
<dbReference type="InterPro" id="IPR013217">
    <property type="entry name" value="Methyltransf_12"/>
</dbReference>
<dbReference type="GO" id="GO:0031177">
    <property type="term" value="F:phosphopantetheine binding"/>
    <property type="evidence" value="ECO:0007669"/>
    <property type="project" value="TreeGrafter"/>
</dbReference>
<evidence type="ECO:0000256" key="8">
    <source>
        <dbReference type="ARBA" id="ARBA00033440"/>
    </source>
</evidence>